<dbReference type="EMBL" id="VCIW01000023">
    <property type="protein sequence ID" value="TLS49227.1"/>
    <property type="molecule type" value="Genomic_DNA"/>
</dbReference>
<comment type="subcellular location">
    <subcellularLocation>
        <location evidence="1">Cytoplasm</location>
    </subcellularLocation>
</comment>
<dbReference type="OrthoDB" id="324626at2"/>
<dbReference type="Gene3D" id="1.10.10.60">
    <property type="entry name" value="Homeodomain-like"/>
    <property type="match status" value="2"/>
</dbReference>
<evidence type="ECO:0000256" key="4">
    <source>
        <dbReference type="ARBA" id="ARBA00023012"/>
    </source>
</evidence>
<dbReference type="PROSITE" id="PS01124">
    <property type="entry name" value="HTH_ARAC_FAMILY_2"/>
    <property type="match status" value="1"/>
</dbReference>
<dbReference type="Proteomes" id="UP000309676">
    <property type="component" value="Unassembled WGS sequence"/>
</dbReference>
<feature type="domain" description="HTH araC/xylS-type" evidence="9">
    <location>
        <begin position="439"/>
        <end position="537"/>
    </location>
</feature>
<evidence type="ECO:0000256" key="8">
    <source>
        <dbReference type="PROSITE-ProRule" id="PRU00169"/>
    </source>
</evidence>
<gene>
    <name evidence="11" type="ORF">FE782_26740</name>
</gene>
<dbReference type="InterPro" id="IPR011006">
    <property type="entry name" value="CheY-like_superfamily"/>
</dbReference>
<feature type="modified residue" description="4-aspartylphosphate" evidence="8">
    <location>
        <position position="55"/>
    </location>
</feature>
<keyword evidence="12" id="KW-1185">Reference proteome</keyword>
<evidence type="ECO:0000259" key="9">
    <source>
        <dbReference type="PROSITE" id="PS01124"/>
    </source>
</evidence>
<sequence>MYDVLIVDDEPVARESLRYLIDWEEQGFAIRSEAANGLQALELLKERHYALVLTDIRMPTMNGLDLIARMKEVTDCPVVILSGYDDFEYARQGLKLGAKEYLLKPVDEDELIATLRRTAEELEERRFAERRHRLGLSAMRDQLLRRLAHGAVGRKEFEEQRALVGFPPRIEETFACLVVEMDFVYGGGKEGEGLSEKDTELKRYAVRNICEELAAGEGFVFEDAEDRYGVLFYAGAASTEPAALRARAERIAASTALYAKETVSVGVGACARGFATVRESFREAEEALDRKFLTGAGAVLSVRGEGEGANGADGEGEVGGAGDELFRSITAHLLDAVRHFRREDAEASLARLWDGFRASGATAQRAKPVVIELFVQLARIARETGASQELLFDRAFGDYEAILRVKTIEELRRLTERKCEAVLVALASLGELRPNKVIEELKSIVQARYMDDVSLRGVAQRIYMNPNYLGKLFKANTGMSFNDYLLQVRMEKAKELLLHSDLKVYEISEAVGYGELDWFYKRFKAYTGISASEFRSGGELRYGK</sequence>
<dbReference type="PANTHER" id="PTHR42713">
    <property type="entry name" value="HISTIDINE KINASE-RELATED"/>
    <property type="match status" value="1"/>
</dbReference>
<dbReference type="InterPro" id="IPR009057">
    <property type="entry name" value="Homeodomain-like_sf"/>
</dbReference>
<evidence type="ECO:0000256" key="6">
    <source>
        <dbReference type="ARBA" id="ARBA00023125"/>
    </source>
</evidence>
<evidence type="ECO:0000256" key="7">
    <source>
        <dbReference type="ARBA" id="ARBA00023163"/>
    </source>
</evidence>
<organism evidence="11 12">
    <name type="scientific">Paenibacillus antri</name>
    <dbReference type="NCBI Taxonomy" id="2582848"/>
    <lineage>
        <taxon>Bacteria</taxon>
        <taxon>Bacillati</taxon>
        <taxon>Bacillota</taxon>
        <taxon>Bacilli</taxon>
        <taxon>Bacillales</taxon>
        <taxon>Paenibacillaceae</taxon>
        <taxon>Paenibacillus</taxon>
    </lineage>
</organism>
<dbReference type="SMART" id="SM00342">
    <property type="entry name" value="HTH_ARAC"/>
    <property type="match status" value="1"/>
</dbReference>
<dbReference type="Pfam" id="PF12833">
    <property type="entry name" value="HTH_18"/>
    <property type="match status" value="1"/>
</dbReference>
<keyword evidence="2" id="KW-0963">Cytoplasm</keyword>
<dbReference type="GO" id="GO:0005737">
    <property type="term" value="C:cytoplasm"/>
    <property type="evidence" value="ECO:0007669"/>
    <property type="project" value="UniProtKB-SubCell"/>
</dbReference>
<dbReference type="PROSITE" id="PS50110">
    <property type="entry name" value="RESPONSE_REGULATORY"/>
    <property type="match status" value="1"/>
</dbReference>
<keyword evidence="7" id="KW-0804">Transcription</keyword>
<dbReference type="InterPro" id="IPR051552">
    <property type="entry name" value="HptR"/>
</dbReference>
<evidence type="ECO:0000256" key="1">
    <source>
        <dbReference type="ARBA" id="ARBA00004496"/>
    </source>
</evidence>
<dbReference type="Pfam" id="PF00072">
    <property type="entry name" value="Response_reg"/>
    <property type="match status" value="1"/>
</dbReference>
<feature type="domain" description="Response regulatory" evidence="10">
    <location>
        <begin position="3"/>
        <end position="119"/>
    </location>
</feature>
<dbReference type="PANTHER" id="PTHR42713:SF3">
    <property type="entry name" value="TRANSCRIPTIONAL REGULATORY PROTEIN HPTR"/>
    <property type="match status" value="1"/>
</dbReference>
<keyword evidence="4" id="KW-0902">Two-component regulatory system</keyword>
<dbReference type="Pfam" id="PF17853">
    <property type="entry name" value="GGDEF_2"/>
    <property type="match status" value="1"/>
</dbReference>
<evidence type="ECO:0000256" key="2">
    <source>
        <dbReference type="ARBA" id="ARBA00022490"/>
    </source>
</evidence>
<evidence type="ECO:0000313" key="11">
    <source>
        <dbReference type="EMBL" id="TLS49227.1"/>
    </source>
</evidence>
<dbReference type="Gene3D" id="3.40.50.2300">
    <property type="match status" value="1"/>
</dbReference>
<dbReference type="GO" id="GO:0043565">
    <property type="term" value="F:sequence-specific DNA binding"/>
    <property type="evidence" value="ECO:0007669"/>
    <property type="project" value="InterPro"/>
</dbReference>
<dbReference type="PROSITE" id="PS00041">
    <property type="entry name" value="HTH_ARAC_FAMILY_1"/>
    <property type="match status" value="1"/>
</dbReference>
<proteinExistence type="predicted"/>
<keyword evidence="5" id="KW-0805">Transcription regulation</keyword>
<keyword evidence="3 8" id="KW-0597">Phosphoprotein</keyword>
<dbReference type="InterPro" id="IPR001789">
    <property type="entry name" value="Sig_transdc_resp-reg_receiver"/>
</dbReference>
<reference evidence="11 12" key="1">
    <citation type="submission" date="2019-05" db="EMBL/GenBank/DDBJ databases">
        <authorList>
            <person name="Narsing Rao M.P."/>
            <person name="Li W.J."/>
        </authorList>
    </citation>
    <scope>NUCLEOTIDE SEQUENCE [LARGE SCALE GENOMIC DNA]</scope>
    <source>
        <strain evidence="11 12">SYSU_K30003</strain>
    </source>
</reference>
<evidence type="ECO:0000259" key="10">
    <source>
        <dbReference type="PROSITE" id="PS50110"/>
    </source>
</evidence>
<dbReference type="InterPro" id="IPR018060">
    <property type="entry name" value="HTH_AraC"/>
</dbReference>
<dbReference type="InterPro" id="IPR041522">
    <property type="entry name" value="CdaR_GGDEF"/>
</dbReference>
<dbReference type="RefSeq" id="WP_138197425.1">
    <property type="nucleotide sequence ID" value="NZ_VCIW01000023.1"/>
</dbReference>
<dbReference type="AlphaFoldDB" id="A0A5R9FYU5"/>
<dbReference type="SMART" id="SM00448">
    <property type="entry name" value="REC"/>
    <property type="match status" value="1"/>
</dbReference>
<comment type="caution">
    <text evidence="11">The sequence shown here is derived from an EMBL/GenBank/DDBJ whole genome shotgun (WGS) entry which is preliminary data.</text>
</comment>
<name>A0A5R9FYU5_9BACL</name>
<dbReference type="GO" id="GO:0003700">
    <property type="term" value="F:DNA-binding transcription factor activity"/>
    <property type="evidence" value="ECO:0007669"/>
    <property type="project" value="InterPro"/>
</dbReference>
<dbReference type="CDD" id="cd17536">
    <property type="entry name" value="REC_YesN-like"/>
    <property type="match status" value="1"/>
</dbReference>
<keyword evidence="6" id="KW-0238">DNA-binding</keyword>
<dbReference type="InterPro" id="IPR018062">
    <property type="entry name" value="HTH_AraC-typ_CS"/>
</dbReference>
<evidence type="ECO:0000256" key="3">
    <source>
        <dbReference type="ARBA" id="ARBA00022553"/>
    </source>
</evidence>
<evidence type="ECO:0000256" key="5">
    <source>
        <dbReference type="ARBA" id="ARBA00023015"/>
    </source>
</evidence>
<protein>
    <submittedName>
        <fullName evidence="11">Response regulator transcription factor</fullName>
    </submittedName>
</protein>
<dbReference type="SUPFAM" id="SSF46689">
    <property type="entry name" value="Homeodomain-like"/>
    <property type="match status" value="2"/>
</dbReference>
<dbReference type="SUPFAM" id="SSF52172">
    <property type="entry name" value="CheY-like"/>
    <property type="match status" value="1"/>
</dbReference>
<accession>A0A5R9FYU5</accession>
<evidence type="ECO:0000313" key="12">
    <source>
        <dbReference type="Proteomes" id="UP000309676"/>
    </source>
</evidence>
<dbReference type="GO" id="GO:0000160">
    <property type="term" value="P:phosphorelay signal transduction system"/>
    <property type="evidence" value="ECO:0007669"/>
    <property type="project" value="UniProtKB-KW"/>
</dbReference>